<evidence type="ECO:0000313" key="3">
    <source>
        <dbReference type="EMBL" id="KAK0383223.1"/>
    </source>
</evidence>
<dbReference type="GO" id="GO:0050661">
    <property type="term" value="F:NADP binding"/>
    <property type="evidence" value="ECO:0007669"/>
    <property type="project" value="InterPro"/>
</dbReference>
<proteinExistence type="predicted"/>
<dbReference type="Proteomes" id="UP001175261">
    <property type="component" value="Unassembled WGS sequence"/>
</dbReference>
<dbReference type="AlphaFoldDB" id="A0AA39L3W6"/>
<gene>
    <name evidence="3" type="ORF">NLU13_9136</name>
</gene>
<dbReference type="InterPro" id="IPR013785">
    <property type="entry name" value="Aldolase_TIM"/>
</dbReference>
<dbReference type="CDD" id="cd02932">
    <property type="entry name" value="OYE_YqiM_FMN"/>
    <property type="match status" value="1"/>
</dbReference>
<dbReference type="InterPro" id="IPR001155">
    <property type="entry name" value="OxRdtase_FMN_N"/>
</dbReference>
<evidence type="ECO:0000256" key="1">
    <source>
        <dbReference type="SAM" id="MobiDB-lite"/>
    </source>
</evidence>
<name>A0AA39L3W6_SARSR</name>
<feature type="region of interest" description="Disordered" evidence="1">
    <location>
        <begin position="14"/>
        <end position="35"/>
    </location>
</feature>
<feature type="domain" description="NADH:flavin oxidoreductase/NADH oxidase N-terminal" evidence="2">
    <location>
        <begin position="36"/>
        <end position="407"/>
    </location>
</feature>
<dbReference type="EMBL" id="JAPDFR010000009">
    <property type="protein sequence ID" value="KAK0383223.1"/>
    <property type="molecule type" value="Genomic_DNA"/>
</dbReference>
<evidence type="ECO:0000259" key="2">
    <source>
        <dbReference type="Pfam" id="PF00724"/>
    </source>
</evidence>
<organism evidence="3 4">
    <name type="scientific">Sarocladium strictum</name>
    <name type="common">Black bundle disease fungus</name>
    <name type="synonym">Acremonium strictum</name>
    <dbReference type="NCBI Taxonomy" id="5046"/>
    <lineage>
        <taxon>Eukaryota</taxon>
        <taxon>Fungi</taxon>
        <taxon>Dikarya</taxon>
        <taxon>Ascomycota</taxon>
        <taxon>Pezizomycotina</taxon>
        <taxon>Sordariomycetes</taxon>
        <taxon>Hypocreomycetidae</taxon>
        <taxon>Hypocreales</taxon>
        <taxon>Sarocladiaceae</taxon>
        <taxon>Sarocladium</taxon>
    </lineage>
</organism>
<dbReference type="GO" id="GO:0010181">
    <property type="term" value="F:FMN binding"/>
    <property type="evidence" value="ECO:0007669"/>
    <property type="project" value="InterPro"/>
</dbReference>
<dbReference type="Gene3D" id="3.20.20.70">
    <property type="entry name" value="Aldolase class I"/>
    <property type="match status" value="1"/>
</dbReference>
<dbReference type="Pfam" id="PF00724">
    <property type="entry name" value="Oxidored_FMN"/>
    <property type="match status" value="1"/>
</dbReference>
<dbReference type="SUPFAM" id="SSF51395">
    <property type="entry name" value="FMN-linked oxidoreductases"/>
    <property type="match status" value="1"/>
</dbReference>
<comment type="caution">
    <text evidence="3">The sequence shown here is derived from an EMBL/GenBank/DDBJ whole genome shotgun (WGS) entry which is preliminary data.</text>
</comment>
<accession>A0AA39L3W6</accession>
<protein>
    <recommendedName>
        <fullName evidence="2">NADH:flavin oxidoreductase/NADH oxidase N-terminal domain-containing protein</fullName>
    </recommendedName>
</protein>
<evidence type="ECO:0000313" key="4">
    <source>
        <dbReference type="Proteomes" id="UP001175261"/>
    </source>
</evidence>
<dbReference type="PANTHER" id="PTHR43303">
    <property type="entry name" value="NADPH DEHYDROGENASE C23G7.10C-RELATED"/>
    <property type="match status" value="1"/>
</dbReference>
<sequence>MVYDLSNKGASGIPYYTPAQEPPAGTPLDPSSAPTLYTPITTRGVTLHNRFAVSPMCMYSAADGLLTDFHLVHLGQFALRGAGLVMVEATSVEPRGRITPQDSGIWKDEHIAPLKRIADFIRSQGSVSAIQLAHAGRKASTLAPWIGGSAKKTVADKEHFGWPDDVVGPSAIPYSETFPPTRALTKEEIKGLVQSFADAAVRAVKAGIDVIEIHGAHGYLITEFLSPISNQRTDEYGGSFVNRIRFLLEIIDAIRAVIPASMPLWVRLSATEYMDWTGSPSWDLESTIRLAKLLPDLGVDVLDVSSGGNNPLQRIPRDNPHVQHDFAKAVREALRADGKDLKIAAVGNITQAEIARSLVQDGKPVGKQGETIEIEDDKGHTTSADIVMAARQFLREAEWPLKVAQELGVDVKTPNQYHRIFEPKLKAKV</sequence>
<dbReference type="GO" id="GO:0003959">
    <property type="term" value="F:NADPH dehydrogenase activity"/>
    <property type="evidence" value="ECO:0007669"/>
    <property type="project" value="InterPro"/>
</dbReference>
<dbReference type="InterPro" id="IPR044152">
    <property type="entry name" value="YqjM-like"/>
</dbReference>
<reference evidence="3" key="1">
    <citation type="submission" date="2022-10" db="EMBL/GenBank/DDBJ databases">
        <title>Determination and structural analysis of whole genome sequence of Sarocladium strictum F4-1.</title>
        <authorList>
            <person name="Hu L."/>
            <person name="Jiang Y."/>
        </authorList>
    </citation>
    <scope>NUCLEOTIDE SEQUENCE</scope>
    <source>
        <strain evidence="3">F4-1</strain>
    </source>
</reference>
<keyword evidence="4" id="KW-1185">Reference proteome</keyword>
<dbReference type="PANTHER" id="PTHR43303:SF2">
    <property type="entry name" value="INDOLEAMINE 2,3-DIOXYGENASE PYRROLE 2,3-DIOXYGENASE (AFU_ORTHOLOGUE AFUA_5G01450"/>
    <property type="match status" value="1"/>
</dbReference>